<keyword evidence="4" id="KW-1185">Reference proteome</keyword>
<dbReference type="Proteomes" id="UP001165121">
    <property type="component" value="Unassembled WGS sequence"/>
</dbReference>
<reference evidence="3" key="1">
    <citation type="submission" date="2023-04" db="EMBL/GenBank/DDBJ databases">
        <title>Phytophthora fragariaefolia NBRC 109709.</title>
        <authorList>
            <person name="Ichikawa N."/>
            <person name="Sato H."/>
            <person name="Tonouchi N."/>
        </authorList>
    </citation>
    <scope>NUCLEOTIDE SEQUENCE</scope>
    <source>
        <strain evidence="3">NBRC 109709</strain>
    </source>
</reference>
<feature type="region of interest" description="Disordered" evidence="1">
    <location>
        <begin position="567"/>
        <end position="608"/>
    </location>
</feature>
<evidence type="ECO:0000313" key="4">
    <source>
        <dbReference type="Proteomes" id="UP001165121"/>
    </source>
</evidence>
<dbReference type="EMBL" id="BSXT01000376">
    <property type="protein sequence ID" value="GMF26076.1"/>
    <property type="molecule type" value="Genomic_DNA"/>
</dbReference>
<evidence type="ECO:0000259" key="2">
    <source>
        <dbReference type="Pfam" id="PF10551"/>
    </source>
</evidence>
<accession>A0A9W6X0X7</accession>
<dbReference type="Pfam" id="PF10551">
    <property type="entry name" value="MULE"/>
    <property type="match status" value="1"/>
</dbReference>
<dbReference type="InterPro" id="IPR018289">
    <property type="entry name" value="MULE_transposase_dom"/>
</dbReference>
<evidence type="ECO:0000313" key="3">
    <source>
        <dbReference type="EMBL" id="GMF26076.1"/>
    </source>
</evidence>
<feature type="domain" description="MULE transposase" evidence="2">
    <location>
        <begin position="157"/>
        <end position="255"/>
    </location>
</feature>
<name>A0A9W6X0X7_9STRA</name>
<organism evidence="3 4">
    <name type="scientific">Phytophthora fragariaefolia</name>
    <dbReference type="NCBI Taxonomy" id="1490495"/>
    <lineage>
        <taxon>Eukaryota</taxon>
        <taxon>Sar</taxon>
        <taxon>Stramenopiles</taxon>
        <taxon>Oomycota</taxon>
        <taxon>Peronosporomycetes</taxon>
        <taxon>Peronosporales</taxon>
        <taxon>Peronosporaceae</taxon>
        <taxon>Phytophthora</taxon>
    </lineage>
</organism>
<dbReference type="OrthoDB" id="6142292at2759"/>
<dbReference type="AlphaFoldDB" id="A0A9W6X0X7"/>
<gene>
    <name evidence="3" type="ORF">Pfra01_000482600</name>
</gene>
<evidence type="ECO:0000256" key="1">
    <source>
        <dbReference type="SAM" id="MobiDB-lite"/>
    </source>
</evidence>
<protein>
    <submittedName>
        <fullName evidence="3">Unnamed protein product</fullName>
    </submittedName>
</protein>
<feature type="compositionally biased region" description="Basic residues" evidence="1">
    <location>
        <begin position="581"/>
        <end position="593"/>
    </location>
</feature>
<sequence length="608" mass="69607">MDTNEPASPVKRKLTQEMKDFIRSILSGGENTTATRLFTLICTMVAHNEIAGPAPRDSQVSDFVKNWRRTNPKDSMVPMILLCEGRLYDQLDFATLGDREMIILCDSQQVLEPGSSDIVPHLGDGSNLYPLRIGMTCAHLVRNYIAVQNRPECTTILHIDSTHSMVINGYLVFALGYSDKSGSFFPMVYFCTSQKRSIDIDWCIRYVKRICFDLCGVHFSPQFVMMDADKAQYNACLVEQPITSILMCWFHVTQNVWKHSREKKVSDCDTKSIFEDLYDMHYASQHDFPAVKRRILLKWIQFPVGSSARKLTDHILKMWIRTERFSHWQTFYTPGGYTTTNNPLEQYHRKLKCQCPGPSNPSELIKIWMGRELHISTESDFKTVGNASERLMRLYRFMYKKGCFSVQRIPPVGSVAADLYRVKEHRLDLAAAEKRDFTNSIKSVNSRRMQTQGMPSGGWIIDTRSKSCSCLFFWKYSMCCHVVNACIAGGVACPGVSMRSRQFVRPNHADTAEYPDDFPDAESTGAEKMMPSHLVLSIASLASTESLPEDDYEYQVVPPTHTEVVLPQPQDGLNTDIVRPGSRRSLRKKKPRRRAIEPHLQRLKRMRR</sequence>
<proteinExistence type="predicted"/>
<comment type="caution">
    <text evidence="3">The sequence shown here is derived from an EMBL/GenBank/DDBJ whole genome shotgun (WGS) entry which is preliminary data.</text>
</comment>